<dbReference type="GeneID" id="8856102"/>
<dbReference type="InParanoid" id="D2W219"/>
<dbReference type="Proteomes" id="UP000006671">
    <property type="component" value="Unassembled WGS sequence"/>
</dbReference>
<proteinExistence type="predicted"/>
<accession>D2W219</accession>
<dbReference type="AlphaFoldDB" id="D2W219"/>
<dbReference type="InterPro" id="IPR001810">
    <property type="entry name" value="F-box_dom"/>
</dbReference>
<dbReference type="InterPro" id="IPR036047">
    <property type="entry name" value="F-box-like_dom_sf"/>
</dbReference>
<dbReference type="SUPFAM" id="SSF81383">
    <property type="entry name" value="F-box domain"/>
    <property type="match status" value="1"/>
</dbReference>
<dbReference type="Pfam" id="PF00646">
    <property type="entry name" value="F-box"/>
    <property type="match status" value="1"/>
</dbReference>
<sequence>MHNLSLDELFCVMEYLPLHDLSNALLVCKEWHSLDQYEPFWKMILHHHLNGKLILLFDRMASNHLWNIGKVKETLKGNDVKSKYSLLRALKSCKLKETTINYQIDKALMNSVCFSYESHILKDRTASRESLGRFSRLEESELQEVEEVEDRSSMIGKRFKYLMERQLFSNIAITISTFFNSIHYNKQIGFKEFFNVFMNGEVELESKPNEDMYKLRIEVFTLFLKNYQRLDNASKYWEQILNCCLYEMAKQCQVQDCEKLLKKIINSDVVCPLSNTMLGCVFKDFEYYEGILPIITQLFQKMKTYYEMPTFSGNFNFNYRDGISKANDIVKRLRYLENFKSEQEIIEQYMVDLFRICTSLISTDDQNNFIDEILRVYPSMDLLKFPFKEGFFVVDKVIEVANRKGIQYPFESIQQALTEGTSLTDTASIIRYIRDHFKMDIYEIQKRTQFFINFLWQQINSYQTFDHLKEGFNGVFLPSEFPIDLNRLLEVTENPDSIWRRFKSLVNFSFDGTDGLLYLNEIFTPTIFNVETLSACVNNCYDSDIRQVLYNITMFDENEKLSDHVEKMLQEKDWSDFTDTDHGQYPISDPKHLIALYRMCMHDD</sequence>
<evidence type="ECO:0000313" key="2">
    <source>
        <dbReference type="EMBL" id="EFC36863.1"/>
    </source>
</evidence>
<dbReference type="EMBL" id="GG738924">
    <property type="protein sequence ID" value="EFC36863.1"/>
    <property type="molecule type" value="Genomic_DNA"/>
</dbReference>
<reference evidence="2 3" key="1">
    <citation type="journal article" date="2010" name="Cell">
        <title>The genome of Naegleria gruberi illuminates early eukaryotic versatility.</title>
        <authorList>
            <person name="Fritz-Laylin L.K."/>
            <person name="Prochnik S.E."/>
            <person name="Ginger M.L."/>
            <person name="Dacks J.B."/>
            <person name="Carpenter M.L."/>
            <person name="Field M.C."/>
            <person name="Kuo A."/>
            <person name="Paredez A."/>
            <person name="Chapman J."/>
            <person name="Pham J."/>
            <person name="Shu S."/>
            <person name="Neupane R."/>
            <person name="Cipriano M."/>
            <person name="Mancuso J."/>
            <person name="Tu H."/>
            <person name="Salamov A."/>
            <person name="Lindquist E."/>
            <person name="Shapiro H."/>
            <person name="Lucas S."/>
            <person name="Grigoriev I.V."/>
            <person name="Cande W.Z."/>
            <person name="Fulton C."/>
            <person name="Rokhsar D.S."/>
            <person name="Dawson S.C."/>
        </authorList>
    </citation>
    <scope>NUCLEOTIDE SEQUENCE [LARGE SCALE GENOMIC DNA]</scope>
    <source>
        <strain evidence="2 3">NEG-M</strain>
    </source>
</reference>
<dbReference type="Gene3D" id="1.20.1280.50">
    <property type="match status" value="1"/>
</dbReference>
<organism evidence="3">
    <name type="scientific">Naegleria gruberi</name>
    <name type="common">Amoeba</name>
    <dbReference type="NCBI Taxonomy" id="5762"/>
    <lineage>
        <taxon>Eukaryota</taxon>
        <taxon>Discoba</taxon>
        <taxon>Heterolobosea</taxon>
        <taxon>Tetramitia</taxon>
        <taxon>Eutetramitia</taxon>
        <taxon>Vahlkampfiidae</taxon>
        <taxon>Naegleria</taxon>
    </lineage>
</organism>
<gene>
    <name evidence="2" type="ORF">NAEGRDRAFT_75429</name>
</gene>
<evidence type="ECO:0000313" key="3">
    <source>
        <dbReference type="Proteomes" id="UP000006671"/>
    </source>
</evidence>
<keyword evidence="3" id="KW-1185">Reference proteome</keyword>
<dbReference type="PROSITE" id="PS50181">
    <property type="entry name" value="FBOX"/>
    <property type="match status" value="1"/>
</dbReference>
<protein>
    <submittedName>
        <fullName evidence="2">Predicted protein</fullName>
    </submittedName>
</protein>
<name>D2W219_NAEGR</name>
<evidence type="ECO:0000259" key="1">
    <source>
        <dbReference type="PROSITE" id="PS50181"/>
    </source>
</evidence>
<dbReference type="VEuPathDB" id="AmoebaDB:NAEGRDRAFT_75429"/>
<dbReference type="CDD" id="cd09917">
    <property type="entry name" value="F-box_SF"/>
    <property type="match status" value="1"/>
</dbReference>
<feature type="domain" description="F-box" evidence="1">
    <location>
        <begin position="1"/>
        <end position="44"/>
    </location>
</feature>
<dbReference type="KEGG" id="ngr:NAEGRDRAFT_75429"/>
<dbReference type="RefSeq" id="XP_002669607.1">
    <property type="nucleotide sequence ID" value="XM_002669561.1"/>
</dbReference>